<organism evidence="1 2">
    <name type="scientific">Pelotomaculum schinkii</name>
    <dbReference type="NCBI Taxonomy" id="78350"/>
    <lineage>
        <taxon>Bacteria</taxon>
        <taxon>Bacillati</taxon>
        <taxon>Bacillota</taxon>
        <taxon>Clostridia</taxon>
        <taxon>Eubacteriales</taxon>
        <taxon>Desulfotomaculaceae</taxon>
        <taxon>Pelotomaculum</taxon>
    </lineage>
</organism>
<dbReference type="AlphaFoldDB" id="A0A4Y7RFQ4"/>
<reference evidence="1 2" key="1">
    <citation type="journal article" date="2018" name="Environ. Microbiol.">
        <title>Novel energy conservation strategies and behaviour of Pelotomaculum schinkii driving syntrophic propionate catabolism.</title>
        <authorList>
            <person name="Hidalgo-Ahumada C.A.P."/>
            <person name="Nobu M.K."/>
            <person name="Narihiro T."/>
            <person name="Tamaki H."/>
            <person name="Liu W.T."/>
            <person name="Kamagata Y."/>
            <person name="Stams A.J.M."/>
            <person name="Imachi H."/>
            <person name="Sousa D.Z."/>
        </authorList>
    </citation>
    <scope>NUCLEOTIDE SEQUENCE [LARGE SCALE GENOMIC DNA]</scope>
    <source>
        <strain evidence="1 2">HH</strain>
    </source>
</reference>
<proteinExistence type="predicted"/>
<name>A0A4Y7RFQ4_9FIRM</name>
<dbReference type="EMBL" id="QFGA01000001">
    <property type="protein sequence ID" value="TEB07157.1"/>
    <property type="molecule type" value="Genomic_DNA"/>
</dbReference>
<sequence>MEQTTSNSISLLPKYKNAIQLLAASSSIILRRDWIGLTKDGLKKALNAKSDQEIKDFIAISNMRLEQETIPAKIIYDDIINRYVYVQTVHPIILTDRLKTAPILLFLLMYYNQITLGHPSTSVRELLEIIDSSVTDRPDQKIASIMQPLIEYCLIKEDKEAQSYTITRIGEAFMTPILLKRLTDVTMSQNYSLDVVLEFFRKEVPNPKPQSLF</sequence>
<gene>
    <name evidence="1" type="ORF">Psch_00700</name>
</gene>
<evidence type="ECO:0000313" key="2">
    <source>
        <dbReference type="Proteomes" id="UP000298324"/>
    </source>
</evidence>
<comment type="caution">
    <text evidence="1">The sequence shown here is derived from an EMBL/GenBank/DDBJ whole genome shotgun (WGS) entry which is preliminary data.</text>
</comment>
<dbReference type="RefSeq" id="WP_134218345.1">
    <property type="nucleotide sequence ID" value="NZ_QFGA01000001.1"/>
</dbReference>
<evidence type="ECO:0000313" key="1">
    <source>
        <dbReference type="EMBL" id="TEB07157.1"/>
    </source>
</evidence>
<keyword evidence="2" id="KW-1185">Reference proteome</keyword>
<accession>A0A4Y7RFQ4</accession>
<protein>
    <submittedName>
        <fullName evidence="1">Uncharacterized protein</fullName>
    </submittedName>
</protein>
<dbReference type="Proteomes" id="UP000298324">
    <property type="component" value="Unassembled WGS sequence"/>
</dbReference>